<evidence type="ECO:0000256" key="10">
    <source>
        <dbReference type="ARBA" id="ARBA00022989"/>
    </source>
</evidence>
<evidence type="ECO:0000256" key="11">
    <source>
        <dbReference type="ARBA" id="ARBA00023004"/>
    </source>
</evidence>
<gene>
    <name evidence="14" type="primary">cydA_2</name>
    <name evidence="14" type="ORF">DEVEQU_01894</name>
</gene>
<keyword evidence="12 13" id="KW-0472">Membrane</keyword>
<keyword evidence="11 13" id="KW-0408">Iron</keyword>
<dbReference type="AlphaFoldDB" id="A0A447IBI0"/>
<keyword evidence="5" id="KW-0997">Cell inner membrane</keyword>
<dbReference type="GO" id="GO:0009055">
    <property type="term" value="F:electron transfer activity"/>
    <property type="evidence" value="ECO:0007669"/>
    <property type="project" value="UniProtKB-UniRule"/>
</dbReference>
<comment type="similarity">
    <text evidence="2 13">Belongs to the cytochrome ubiquinol oxidase subunit 1 family.</text>
</comment>
<feature type="transmembrane region" description="Helical" evidence="13">
    <location>
        <begin position="192"/>
        <end position="210"/>
    </location>
</feature>
<feature type="transmembrane region" description="Helical" evidence="13">
    <location>
        <begin position="423"/>
        <end position="445"/>
    </location>
</feature>
<keyword evidence="14" id="KW-0560">Oxidoreductase</keyword>
<dbReference type="EMBL" id="UZWD01000024">
    <property type="protein sequence ID" value="VDS04754.1"/>
    <property type="molecule type" value="Genomic_DNA"/>
</dbReference>
<dbReference type="EC" id="1.10.3.-" evidence="14"/>
<organism evidence="14 15">
    <name type="scientific">Devosia equisanguinis</name>
    <dbReference type="NCBI Taxonomy" id="2490941"/>
    <lineage>
        <taxon>Bacteria</taxon>
        <taxon>Pseudomonadati</taxon>
        <taxon>Pseudomonadota</taxon>
        <taxon>Alphaproteobacteria</taxon>
        <taxon>Hyphomicrobiales</taxon>
        <taxon>Devosiaceae</taxon>
        <taxon>Devosia</taxon>
    </lineage>
</organism>
<feature type="transmembrane region" description="Helical" evidence="13">
    <location>
        <begin position="20"/>
        <end position="43"/>
    </location>
</feature>
<dbReference type="OrthoDB" id="9807042at2"/>
<dbReference type="GO" id="GO:0005886">
    <property type="term" value="C:plasma membrane"/>
    <property type="evidence" value="ECO:0007669"/>
    <property type="project" value="UniProtKB-SubCell"/>
</dbReference>
<feature type="transmembrane region" description="Helical" evidence="13">
    <location>
        <begin position="130"/>
        <end position="153"/>
    </location>
</feature>
<feature type="transmembrane region" description="Helical" evidence="13">
    <location>
        <begin position="222"/>
        <end position="240"/>
    </location>
</feature>
<keyword evidence="10 13" id="KW-1133">Transmembrane helix</keyword>
<dbReference type="PIRSF" id="PIRSF006446">
    <property type="entry name" value="Cyt_quinol_oxidase_1"/>
    <property type="match status" value="1"/>
</dbReference>
<accession>A0A447IBI0</accession>
<evidence type="ECO:0000256" key="12">
    <source>
        <dbReference type="ARBA" id="ARBA00023136"/>
    </source>
</evidence>
<evidence type="ECO:0000256" key="6">
    <source>
        <dbReference type="ARBA" id="ARBA00022617"/>
    </source>
</evidence>
<keyword evidence="3 13" id="KW-0813">Transport</keyword>
<keyword evidence="7 13" id="KW-0812">Transmembrane</keyword>
<comment type="subcellular location">
    <subcellularLocation>
        <location evidence="1">Cell inner membrane</location>
        <topology evidence="1">Multi-pass membrane protein</topology>
    </subcellularLocation>
</comment>
<evidence type="ECO:0000313" key="15">
    <source>
        <dbReference type="Proteomes" id="UP000268844"/>
    </source>
</evidence>
<reference evidence="14 15" key="1">
    <citation type="submission" date="2018-12" db="EMBL/GenBank/DDBJ databases">
        <authorList>
            <person name="Criscuolo A."/>
        </authorList>
    </citation>
    <scope>NUCLEOTIDE SEQUENCE [LARGE SCALE GENOMIC DNA]</scope>
    <source>
        <strain evidence="14">ACIP1116281</strain>
    </source>
</reference>
<evidence type="ECO:0000256" key="1">
    <source>
        <dbReference type="ARBA" id="ARBA00004429"/>
    </source>
</evidence>
<dbReference type="Proteomes" id="UP000268844">
    <property type="component" value="Unassembled WGS sequence"/>
</dbReference>
<dbReference type="InterPro" id="IPR002585">
    <property type="entry name" value="Cyt-d_ubiquinol_oxidase_su_1"/>
</dbReference>
<evidence type="ECO:0000256" key="7">
    <source>
        <dbReference type="ARBA" id="ARBA00022692"/>
    </source>
</evidence>
<protein>
    <submittedName>
        <fullName evidence="14">Cytochrome bd ubiquinol oxidase subunit 1</fullName>
        <ecNumber evidence="14">1.10.3.-</ecNumber>
    </submittedName>
</protein>
<sequence>MIDMLVVDLSRWQFAATAMYHFIFVPLTLGLSFMMAIMESVYVMTGRQIWRKATLFWGTLFGINFAMGVATGIVMEFQFGMNWSYYSHYVGDIFGAPLAIEGLMAFFLEATFIGLFFFGWDRLSKVGHLIVTWLMALGANLSALWILVANGWMQNPVGAKFNPDTMRMEITDFIAVIFNPVAQAKFVHTVSAGYLTGAVFVLAISALFLAQGKHVELAKRSAVVAASFGLASALSVVVLGDESGYVATEHQMMKIAALEAMYETEPAPAPWTLIGLPGQDGKLGFHISVPWVGGLITTRSLDKPLPGIEELVGRAEDRIRSGIVAYTALQQIRADGTNQEARATFEEYWPDLGYGLLLKKYRTDVENATDEEIVMAANDTVPGVWPLFWTFRLMMGLGFFYIAFFAVWFYRASRGWIDTNKKLLWFSFITLPLPWLAIESGWFIAEFGRQPWVVEGVLPTFYAASGLTVLDLVLSLSFFVLLYTVLLVIMVILMIKVIKAGPKDKLFDGETAGDDQDDFVIAALPATPATKELGS</sequence>
<keyword evidence="4 13" id="KW-1003">Cell membrane</keyword>
<feature type="transmembrane region" description="Helical" evidence="13">
    <location>
        <begin position="389"/>
        <end position="411"/>
    </location>
</feature>
<keyword evidence="8 13" id="KW-0479">Metal-binding</keyword>
<dbReference type="GO" id="GO:0046872">
    <property type="term" value="F:metal ion binding"/>
    <property type="evidence" value="ECO:0007669"/>
    <property type="project" value="UniProtKB-UniRule"/>
</dbReference>
<name>A0A447IBI0_9HYPH</name>
<dbReference type="PANTHER" id="PTHR30365:SF0">
    <property type="entry name" value="CYTOCHROME BD-I UBIQUINOL OXIDASE SUBUNIT 1"/>
    <property type="match status" value="1"/>
</dbReference>
<evidence type="ECO:0000256" key="9">
    <source>
        <dbReference type="ARBA" id="ARBA00022982"/>
    </source>
</evidence>
<dbReference type="GO" id="GO:0019646">
    <property type="term" value="P:aerobic electron transport chain"/>
    <property type="evidence" value="ECO:0007669"/>
    <property type="project" value="InterPro"/>
</dbReference>
<feature type="transmembrane region" description="Helical" evidence="13">
    <location>
        <begin position="55"/>
        <end position="74"/>
    </location>
</feature>
<dbReference type="PANTHER" id="PTHR30365">
    <property type="entry name" value="CYTOCHROME D UBIQUINOL OXIDASE"/>
    <property type="match status" value="1"/>
</dbReference>
<feature type="transmembrane region" description="Helical" evidence="13">
    <location>
        <begin position="472"/>
        <end position="495"/>
    </location>
</feature>
<evidence type="ECO:0000256" key="8">
    <source>
        <dbReference type="ARBA" id="ARBA00022723"/>
    </source>
</evidence>
<dbReference type="GO" id="GO:0020037">
    <property type="term" value="F:heme binding"/>
    <property type="evidence" value="ECO:0007669"/>
    <property type="project" value="TreeGrafter"/>
</dbReference>
<evidence type="ECO:0000256" key="5">
    <source>
        <dbReference type="ARBA" id="ARBA00022519"/>
    </source>
</evidence>
<evidence type="ECO:0000256" key="13">
    <source>
        <dbReference type="PIRNR" id="PIRNR006446"/>
    </source>
</evidence>
<keyword evidence="9 13" id="KW-0249">Electron transport</keyword>
<dbReference type="Pfam" id="PF01654">
    <property type="entry name" value="Cyt_bd_oxida_I"/>
    <property type="match status" value="1"/>
</dbReference>
<keyword evidence="6 13" id="KW-0349">Heme</keyword>
<dbReference type="RefSeq" id="WP_126150303.1">
    <property type="nucleotide sequence ID" value="NZ_JBHTMH010000001.1"/>
</dbReference>
<feature type="transmembrane region" description="Helical" evidence="13">
    <location>
        <begin position="94"/>
        <end position="118"/>
    </location>
</feature>
<dbReference type="GO" id="GO:0016682">
    <property type="term" value="F:oxidoreductase activity, acting on diphenols and related substances as donors, oxygen as acceptor"/>
    <property type="evidence" value="ECO:0007669"/>
    <property type="project" value="TreeGrafter"/>
</dbReference>
<keyword evidence="15" id="KW-1185">Reference proteome</keyword>
<dbReference type="GO" id="GO:0070069">
    <property type="term" value="C:cytochrome complex"/>
    <property type="evidence" value="ECO:0007669"/>
    <property type="project" value="UniProtKB-UniRule"/>
</dbReference>
<proteinExistence type="inferred from homology"/>
<evidence type="ECO:0000313" key="14">
    <source>
        <dbReference type="EMBL" id="VDS04754.1"/>
    </source>
</evidence>
<evidence type="ECO:0000256" key="4">
    <source>
        <dbReference type="ARBA" id="ARBA00022475"/>
    </source>
</evidence>
<evidence type="ECO:0000256" key="2">
    <source>
        <dbReference type="ARBA" id="ARBA00009819"/>
    </source>
</evidence>
<evidence type="ECO:0000256" key="3">
    <source>
        <dbReference type="ARBA" id="ARBA00022448"/>
    </source>
</evidence>